<keyword evidence="6 7" id="KW-0472">Membrane</keyword>
<accession>A0ABU1UZ83</accession>
<name>A0ABU1UZ83_9GAMM</name>
<proteinExistence type="predicted"/>
<feature type="transmembrane region" description="Helical" evidence="7">
    <location>
        <begin position="348"/>
        <end position="368"/>
    </location>
</feature>
<feature type="transmembrane region" description="Helical" evidence="7">
    <location>
        <begin position="317"/>
        <end position="342"/>
    </location>
</feature>
<keyword evidence="3 7" id="KW-0812">Transmembrane</keyword>
<keyword evidence="5 7" id="KW-1133">Transmembrane helix</keyword>
<dbReference type="Pfam" id="PF07787">
    <property type="entry name" value="TMEM43"/>
    <property type="match status" value="1"/>
</dbReference>
<dbReference type="Proteomes" id="UP001253595">
    <property type="component" value="Unassembled WGS sequence"/>
</dbReference>
<evidence type="ECO:0000256" key="6">
    <source>
        <dbReference type="ARBA" id="ARBA00023136"/>
    </source>
</evidence>
<feature type="transmembrane region" description="Helical" evidence="7">
    <location>
        <begin position="21"/>
        <end position="40"/>
    </location>
</feature>
<sequence>MGDRFTEITHTSWFSRIGSSIKGLLFGILFIVIGVCLLFWNEGRAVKTHKALVESQGLVVSINAQEAAPQMNGKLVHLTGEATSTQTLSDNLLPVSVQALKLQRKVETYQWEETSHSEEKKNMGGDTETITTYSYEKVWSEKYIDSSAFKKPTGHQNPEKWRYQSELWTADQISIGQYQLSETHKNKINNFQTLVIPRNIELPKGVAQNSDGFYYGKDERQPKIGDQQISFSYIPAQTYSVIGDLVGTTLTEHIASNGRSIALLQAGMHTADAMFEKAKSDNATLTWMIRLAGSLLLIIAFNMIFKPLSVLADIATLFGNIVAIGTGIVSFLLGIISALTTISIAWIFYRPLVGLVLLVVAAGLVYLLKHKSNQVAKQSLRQHSIDEPIRAAGN</sequence>
<dbReference type="PANTHER" id="PTHR13416">
    <property type="match status" value="1"/>
</dbReference>
<comment type="subcellular location">
    <subcellularLocation>
        <location evidence="1">Endomembrane system</location>
        <topology evidence="1">Multi-pass membrane protein</topology>
    </subcellularLocation>
    <subcellularLocation>
        <location evidence="2">Endoplasmic reticulum membrane</location>
    </subcellularLocation>
</comment>
<dbReference type="PANTHER" id="PTHR13416:SF2">
    <property type="entry name" value="TRANSMEMBRANE PROTEIN 43"/>
    <property type="match status" value="1"/>
</dbReference>
<evidence type="ECO:0000313" key="9">
    <source>
        <dbReference type="Proteomes" id="UP001253595"/>
    </source>
</evidence>
<evidence type="ECO:0000256" key="4">
    <source>
        <dbReference type="ARBA" id="ARBA00022824"/>
    </source>
</evidence>
<evidence type="ECO:0000313" key="8">
    <source>
        <dbReference type="EMBL" id="MDR7090489.1"/>
    </source>
</evidence>
<comment type="caution">
    <text evidence="8">The sequence shown here is derived from an EMBL/GenBank/DDBJ whole genome shotgun (WGS) entry which is preliminary data.</text>
</comment>
<evidence type="ECO:0000256" key="5">
    <source>
        <dbReference type="ARBA" id="ARBA00022989"/>
    </source>
</evidence>
<evidence type="ECO:0000256" key="1">
    <source>
        <dbReference type="ARBA" id="ARBA00004127"/>
    </source>
</evidence>
<keyword evidence="4" id="KW-0256">Endoplasmic reticulum</keyword>
<keyword evidence="9" id="KW-1185">Reference proteome</keyword>
<protein>
    <submittedName>
        <fullName evidence="8">Membrane protein required for colicin V production</fullName>
    </submittedName>
</protein>
<dbReference type="RefSeq" id="WP_310072849.1">
    <property type="nucleotide sequence ID" value="NZ_JAVDVX010000004.1"/>
</dbReference>
<evidence type="ECO:0000256" key="2">
    <source>
        <dbReference type="ARBA" id="ARBA00004586"/>
    </source>
</evidence>
<gene>
    <name evidence="8" type="ORF">J2X05_002513</name>
</gene>
<evidence type="ECO:0000256" key="3">
    <source>
        <dbReference type="ARBA" id="ARBA00022692"/>
    </source>
</evidence>
<organism evidence="8 9">
    <name type="scientific">Cellvibrio fibrivorans</name>
    <dbReference type="NCBI Taxonomy" id="126350"/>
    <lineage>
        <taxon>Bacteria</taxon>
        <taxon>Pseudomonadati</taxon>
        <taxon>Pseudomonadota</taxon>
        <taxon>Gammaproteobacteria</taxon>
        <taxon>Cellvibrionales</taxon>
        <taxon>Cellvibrionaceae</taxon>
        <taxon>Cellvibrio</taxon>
    </lineage>
</organism>
<dbReference type="InterPro" id="IPR012430">
    <property type="entry name" value="TMEM43_fam"/>
</dbReference>
<dbReference type="EMBL" id="JAVDVX010000004">
    <property type="protein sequence ID" value="MDR7090489.1"/>
    <property type="molecule type" value="Genomic_DNA"/>
</dbReference>
<evidence type="ECO:0000256" key="7">
    <source>
        <dbReference type="SAM" id="Phobius"/>
    </source>
</evidence>
<feature type="transmembrane region" description="Helical" evidence="7">
    <location>
        <begin position="287"/>
        <end position="305"/>
    </location>
</feature>
<reference evidence="8 9" key="1">
    <citation type="submission" date="2023-07" db="EMBL/GenBank/DDBJ databases">
        <title>Sorghum-associated microbial communities from plants grown in Nebraska, USA.</title>
        <authorList>
            <person name="Schachtman D."/>
        </authorList>
    </citation>
    <scope>NUCLEOTIDE SEQUENCE [LARGE SCALE GENOMIC DNA]</scope>
    <source>
        <strain evidence="8 9">BE190</strain>
    </source>
</reference>